<keyword evidence="3" id="KW-1185">Reference proteome</keyword>
<dbReference type="EMBL" id="CABITT030000001">
    <property type="protein sequence ID" value="VVA92666.1"/>
    <property type="molecule type" value="Genomic_DNA"/>
</dbReference>
<gene>
    <name evidence="2" type="ORF">ANE_LOCUS3111</name>
</gene>
<name>A0A565ATE5_9BRAS</name>
<dbReference type="InterPro" id="IPR008528">
    <property type="entry name" value="unc-13_homologue"/>
</dbReference>
<organism evidence="2 3">
    <name type="scientific">Arabis nemorensis</name>
    <dbReference type="NCBI Taxonomy" id="586526"/>
    <lineage>
        <taxon>Eukaryota</taxon>
        <taxon>Viridiplantae</taxon>
        <taxon>Streptophyta</taxon>
        <taxon>Embryophyta</taxon>
        <taxon>Tracheophyta</taxon>
        <taxon>Spermatophyta</taxon>
        <taxon>Magnoliopsida</taxon>
        <taxon>eudicotyledons</taxon>
        <taxon>Gunneridae</taxon>
        <taxon>Pentapetalae</taxon>
        <taxon>rosids</taxon>
        <taxon>malvids</taxon>
        <taxon>Brassicales</taxon>
        <taxon>Brassicaceae</taxon>
        <taxon>Arabideae</taxon>
        <taxon>Arabis</taxon>
    </lineage>
</organism>
<comment type="caution">
    <text evidence="2">The sequence shown here is derived from an EMBL/GenBank/DDBJ whole genome shotgun (WGS) entry which is preliminary data.</text>
</comment>
<dbReference type="PANTHER" id="PTHR31280:SF4">
    <property type="entry name" value="ELONGATION FACTOR TS (DUF810)"/>
    <property type="match status" value="1"/>
</dbReference>
<dbReference type="Proteomes" id="UP000489600">
    <property type="component" value="Unassembled WGS sequence"/>
</dbReference>
<dbReference type="InterPro" id="IPR057984">
    <property type="entry name" value="PATROL1_C"/>
</dbReference>
<accession>A0A565ATE5</accession>
<dbReference type="PANTHER" id="PTHR31280">
    <property type="entry name" value="PROTEIN UNC-13 HOMOLOG"/>
    <property type="match status" value="1"/>
</dbReference>
<evidence type="ECO:0000313" key="3">
    <source>
        <dbReference type="Proteomes" id="UP000489600"/>
    </source>
</evidence>
<reference evidence="2" key="1">
    <citation type="submission" date="2019-07" db="EMBL/GenBank/DDBJ databases">
        <authorList>
            <person name="Dittberner H."/>
        </authorList>
    </citation>
    <scope>NUCLEOTIDE SEQUENCE [LARGE SCALE GENOMIC DNA]</scope>
</reference>
<proteinExistence type="predicted"/>
<feature type="domain" description="PATROL1-like C-terminal" evidence="1">
    <location>
        <begin position="71"/>
        <end position="156"/>
    </location>
</feature>
<dbReference type="Pfam" id="PF25761">
    <property type="entry name" value="TPR_PATROL1"/>
    <property type="match status" value="1"/>
</dbReference>
<evidence type="ECO:0000259" key="1">
    <source>
        <dbReference type="Pfam" id="PF25761"/>
    </source>
</evidence>
<sequence>MPGCGKFAYDLGHIFLSDGAQRGHELFRDLTYYLMLMLRLFDYVQAHNACANPIYNEISIPTCSEEERKVSYISEKKLSVTQLCVRINNLYKICNELDVVEEKVLTDLRNNESTYHDDLTSNLVKKFELKRMACIEGFQQISELLAHKVVFHDLSHGM</sequence>
<evidence type="ECO:0000313" key="2">
    <source>
        <dbReference type="EMBL" id="VVA92666.1"/>
    </source>
</evidence>
<protein>
    <recommendedName>
        <fullName evidence="1">PATROL1-like C-terminal domain-containing protein</fullName>
    </recommendedName>
</protein>
<dbReference type="AlphaFoldDB" id="A0A565ATE5"/>